<dbReference type="AlphaFoldDB" id="A0A1W1CWL3"/>
<protein>
    <submittedName>
        <fullName evidence="2">Uncharacterized protein</fullName>
    </submittedName>
</protein>
<reference evidence="2" key="1">
    <citation type="submission" date="2016-10" db="EMBL/GenBank/DDBJ databases">
        <authorList>
            <person name="de Groot N.N."/>
        </authorList>
    </citation>
    <scope>NUCLEOTIDE SEQUENCE</scope>
</reference>
<feature type="compositionally biased region" description="Basic and acidic residues" evidence="1">
    <location>
        <begin position="1"/>
        <end position="21"/>
    </location>
</feature>
<feature type="region of interest" description="Disordered" evidence="1">
    <location>
        <begin position="59"/>
        <end position="98"/>
    </location>
</feature>
<proteinExistence type="predicted"/>
<evidence type="ECO:0000313" key="2">
    <source>
        <dbReference type="EMBL" id="SFV70268.1"/>
    </source>
</evidence>
<dbReference type="EMBL" id="FPHM01000151">
    <property type="protein sequence ID" value="SFV70268.1"/>
    <property type="molecule type" value="Genomic_DNA"/>
</dbReference>
<feature type="region of interest" description="Disordered" evidence="1">
    <location>
        <begin position="1"/>
        <end position="29"/>
    </location>
</feature>
<gene>
    <name evidence="2" type="ORF">MNB_SV-13-842</name>
</gene>
<name>A0A1W1CWL3_9ZZZZ</name>
<accession>A0A1W1CWL3</accession>
<evidence type="ECO:0000256" key="1">
    <source>
        <dbReference type="SAM" id="MobiDB-lite"/>
    </source>
</evidence>
<organism evidence="2">
    <name type="scientific">hydrothermal vent metagenome</name>
    <dbReference type="NCBI Taxonomy" id="652676"/>
    <lineage>
        <taxon>unclassified sequences</taxon>
        <taxon>metagenomes</taxon>
        <taxon>ecological metagenomes</taxon>
    </lineage>
</organism>
<sequence length="135" mass="15161">MSDNKTDVENKINSTDKKEENIDMPSINVKKSEPKVETKILDESEVLNIKDILENDDNSTIELDELMTTPAVEMIPSSDDSKKKEKKKKVEKVDESSSLEADTLIETINSLPINNLKELLAGSTIKITIKFPKVK</sequence>